<dbReference type="Pfam" id="PF14450">
    <property type="entry name" value="FtsA"/>
    <property type="match status" value="1"/>
</dbReference>
<accession>A0A948W563</accession>
<evidence type="ECO:0000256" key="1">
    <source>
        <dbReference type="ARBA" id="ARBA00022475"/>
    </source>
</evidence>
<dbReference type="CDD" id="cd24048">
    <property type="entry name" value="ASKHA_NBD_FtsA"/>
    <property type="match status" value="1"/>
</dbReference>
<dbReference type="NCBIfam" id="TIGR01174">
    <property type="entry name" value="ftsA"/>
    <property type="match status" value="1"/>
</dbReference>
<dbReference type="InterPro" id="IPR050696">
    <property type="entry name" value="FtsA/MreB"/>
</dbReference>
<dbReference type="PANTHER" id="PTHR32432">
    <property type="entry name" value="CELL DIVISION PROTEIN FTSA-RELATED"/>
    <property type="match status" value="1"/>
</dbReference>
<comment type="subunit">
    <text evidence="5">Self-interacts. Interacts with FtsZ.</text>
</comment>
<dbReference type="InterPro" id="IPR020823">
    <property type="entry name" value="Cell_div_FtsA"/>
</dbReference>
<dbReference type="GO" id="GO:0032153">
    <property type="term" value="C:cell division site"/>
    <property type="evidence" value="ECO:0007669"/>
    <property type="project" value="UniProtKB-UniRule"/>
</dbReference>
<comment type="caution">
    <text evidence="8">The sequence shown here is derived from an EMBL/GenBank/DDBJ whole genome shotgun (WGS) entry which is preliminary data.</text>
</comment>
<dbReference type="HAMAP" id="MF_02033">
    <property type="entry name" value="FtsA"/>
    <property type="match status" value="1"/>
</dbReference>
<gene>
    <name evidence="5 8" type="primary">ftsA</name>
    <name evidence="8" type="ORF">KJ970_18750</name>
</gene>
<evidence type="ECO:0000313" key="8">
    <source>
        <dbReference type="EMBL" id="MBU2692962.1"/>
    </source>
</evidence>
<keyword evidence="4 5" id="KW-0131">Cell cycle</keyword>
<dbReference type="EMBL" id="JAHJDP010000107">
    <property type="protein sequence ID" value="MBU2692962.1"/>
    <property type="molecule type" value="Genomic_DNA"/>
</dbReference>
<dbReference type="GO" id="GO:0009898">
    <property type="term" value="C:cytoplasmic side of plasma membrane"/>
    <property type="evidence" value="ECO:0007669"/>
    <property type="project" value="UniProtKB-UniRule"/>
</dbReference>
<dbReference type="SUPFAM" id="SSF53067">
    <property type="entry name" value="Actin-like ATPase domain"/>
    <property type="match status" value="2"/>
</dbReference>
<comment type="subcellular location">
    <subcellularLocation>
        <location evidence="5">Cell membrane</location>
        <topology evidence="5">Peripheral membrane protein</topology>
        <orientation evidence="5">Cytoplasmic side</orientation>
    </subcellularLocation>
    <text evidence="5">Localizes to the Z ring in an FtsZ-dependent manner. Targeted to the membrane through a conserved C-terminal amphipathic helix.</text>
</comment>
<dbReference type="PANTHER" id="PTHR32432:SF4">
    <property type="entry name" value="CELL DIVISION PROTEIN FTSA"/>
    <property type="match status" value="1"/>
</dbReference>
<evidence type="ECO:0000256" key="6">
    <source>
        <dbReference type="PIRNR" id="PIRNR003101"/>
    </source>
</evidence>
<keyword evidence="3 5" id="KW-0472">Membrane</keyword>
<evidence type="ECO:0000256" key="2">
    <source>
        <dbReference type="ARBA" id="ARBA00022618"/>
    </source>
</evidence>
<keyword evidence="1 5" id="KW-1003">Cell membrane</keyword>
<evidence type="ECO:0000256" key="4">
    <source>
        <dbReference type="ARBA" id="ARBA00023306"/>
    </source>
</evidence>
<dbReference type="AlphaFoldDB" id="A0A948W563"/>
<protein>
    <recommendedName>
        <fullName evidence="5 6">Cell division protein FtsA</fullName>
    </recommendedName>
</protein>
<dbReference type="Gene3D" id="3.30.1490.110">
    <property type="match status" value="1"/>
</dbReference>
<keyword evidence="2 5" id="KW-0132">Cell division</keyword>
<name>A0A948W563_UNCEI</name>
<dbReference type="PIRSF" id="PIRSF003101">
    <property type="entry name" value="FtsA"/>
    <property type="match status" value="1"/>
</dbReference>
<evidence type="ECO:0000256" key="5">
    <source>
        <dbReference type="HAMAP-Rule" id="MF_02033"/>
    </source>
</evidence>
<feature type="domain" description="SHS2" evidence="7">
    <location>
        <begin position="4"/>
        <end position="192"/>
    </location>
</feature>
<evidence type="ECO:0000256" key="3">
    <source>
        <dbReference type="ARBA" id="ARBA00023136"/>
    </source>
</evidence>
<comment type="similarity">
    <text evidence="5 6">Belongs to the FtsA/MreB family.</text>
</comment>
<evidence type="ECO:0000259" key="7">
    <source>
        <dbReference type="SMART" id="SM00842"/>
    </source>
</evidence>
<organism evidence="8 9">
    <name type="scientific">Eiseniibacteriota bacterium</name>
    <dbReference type="NCBI Taxonomy" id="2212470"/>
    <lineage>
        <taxon>Bacteria</taxon>
        <taxon>Candidatus Eiseniibacteriota</taxon>
    </lineage>
</organism>
<evidence type="ECO:0000313" key="9">
    <source>
        <dbReference type="Proteomes" id="UP000777784"/>
    </source>
</evidence>
<dbReference type="Gene3D" id="3.30.420.40">
    <property type="match status" value="2"/>
</dbReference>
<dbReference type="InterPro" id="IPR043129">
    <property type="entry name" value="ATPase_NBD"/>
</dbReference>
<reference evidence="8" key="1">
    <citation type="submission" date="2021-05" db="EMBL/GenBank/DDBJ databases">
        <title>Energy efficiency and biological interactions define the core microbiome of deep oligotrophic groundwater.</title>
        <authorList>
            <person name="Mehrshad M."/>
            <person name="Lopez-Fernandez M."/>
            <person name="Bell E."/>
            <person name="Bernier-Latmani R."/>
            <person name="Bertilsson S."/>
            <person name="Dopson M."/>
        </authorList>
    </citation>
    <scope>NUCLEOTIDE SEQUENCE</scope>
    <source>
        <strain evidence="8">Modern_marine.mb.64</strain>
    </source>
</reference>
<dbReference type="SMART" id="SM00842">
    <property type="entry name" value="FtsA"/>
    <property type="match status" value="1"/>
</dbReference>
<dbReference type="Pfam" id="PF02491">
    <property type="entry name" value="SHS2_FTSA"/>
    <property type="match status" value="1"/>
</dbReference>
<dbReference type="Proteomes" id="UP000777784">
    <property type="component" value="Unassembled WGS sequence"/>
</dbReference>
<dbReference type="GO" id="GO:0043093">
    <property type="term" value="P:FtsZ-dependent cytokinesis"/>
    <property type="evidence" value="ECO:0007669"/>
    <property type="project" value="UniProtKB-UniRule"/>
</dbReference>
<comment type="function">
    <text evidence="5 6">Cell division protein that is involved in the assembly of the Z ring. May serve as a membrane anchor for the Z ring.</text>
</comment>
<sequence length="407" mass="43411">MRILAGLDVGSHTINAVAGYMTEEGRLELVGHGSVASRGIRAGAVVHLEAASDAMETVLHQVENDCGFPLEQIAMGLGDDSVRSFNGRGVVPVMGKDREVSAADKQKAFQAAQAMGIPSDREVIHMIQQEYILDGQSGIREPEGMWGERLEAQAHIVTGLVSVVRNFQKALGRIHYKADRIILAPLAIARAVLHPDEEHWGVAVIDLGAQTTGITIIHEDTLKDTAILGVGCDRITHDLAVGLRTPLAEAEMVKCRWGLASGSSTGRDEPEITAMGGNGSRNVAPSLLTSIVGPRVEEILGLVVRKIQYTMPLSRLQGGLVLTGGGANLIGLSQHAQRILQVPVRIGHPTGLGNLPPEGLNPSWSCAVGLLMEMAAEGNPEEQSGKKQLINKVTRPIKEFVKARLAL</sequence>
<dbReference type="InterPro" id="IPR003494">
    <property type="entry name" value="SHS2_FtsA"/>
</dbReference>
<proteinExistence type="inferred from homology"/>